<reference evidence="4" key="1">
    <citation type="journal article" date="2017" name="Nature">
        <title>The genome of Chenopodium quinoa.</title>
        <authorList>
            <person name="Jarvis D.E."/>
            <person name="Ho Y.S."/>
            <person name="Lightfoot D.J."/>
            <person name="Schmoeckel S.M."/>
            <person name="Li B."/>
            <person name="Borm T.J.A."/>
            <person name="Ohyanagi H."/>
            <person name="Mineta K."/>
            <person name="Michell C.T."/>
            <person name="Saber N."/>
            <person name="Kharbatia N.M."/>
            <person name="Rupper R.R."/>
            <person name="Sharp A.R."/>
            <person name="Dally N."/>
            <person name="Boughton B.A."/>
            <person name="Woo Y.H."/>
            <person name="Gao G."/>
            <person name="Schijlen E.G.W.M."/>
            <person name="Guo X."/>
            <person name="Momin A.A."/>
            <person name="Negrao S."/>
            <person name="Al-Babili S."/>
            <person name="Gehring C."/>
            <person name="Roessner U."/>
            <person name="Jung C."/>
            <person name="Murphy K."/>
            <person name="Arold S.T."/>
            <person name="Gojobori T."/>
            <person name="van der Linden C.G."/>
            <person name="van Loo E.N."/>
            <person name="Jellen E.N."/>
            <person name="Maughan P.J."/>
            <person name="Tester M."/>
        </authorList>
    </citation>
    <scope>NUCLEOTIDE SEQUENCE [LARGE SCALE GENOMIC DNA]</scope>
    <source>
        <strain evidence="4">cv. PI 614886</strain>
    </source>
</reference>
<dbReference type="OrthoDB" id="408728at2759"/>
<dbReference type="PROSITE" id="PS50082">
    <property type="entry name" value="WD_REPEATS_2"/>
    <property type="match status" value="3"/>
</dbReference>
<keyword evidence="5" id="KW-1185">Reference proteome</keyword>
<evidence type="ECO:0000256" key="3">
    <source>
        <dbReference type="PROSITE-ProRule" id="PRU00221"/>
    </source>
</evidence>
<protein>
    <submittedName>
        <fullName evidence="4">Uncharacterized protein</fullName>
    </submittedName>
</protein>
<sequence>MEMQHKVRCFEADDEFFDSVDHMSTEHCSVANNEVLGYEFWSNELKSVKERRYTFLREMGFIDPCSLSEGDAISADAEAEMGLERMVESSGAVSSSRASSVVDSERECNEDDNMDQEIWPSLGDVCEDDEVSTSNSCKSINKKIRHWWNDFMKKQRGKVDDSEKARKFEVSRTKVQVNKKKFKELSALFAAQEIKAHNGIIWTMKFSPDGQYLATGGEDGVVRVWLIKTIDSCLQRFPDESSSARKREKKVETPVIIPDKMFKIDEVPVQEFHGHTADVLDLAWSNSNYLLSSSMDKTVRLWKLGSDTCLNTFHHTDYVTCVQFNPVNNRYFISGSIDGKVRVWGVSKHRVLDWADIRDAVTAVCYQPDGQAFVVGSVSGCCQFYETKGKLFELSAHILLHGCKRSSTNRITGIQFSSEDSQKVMVSSEDSKLCILDKMDVVCRFRGLNKSGSQMSASFTSNGSHIVSIGQDSRVYIWNHDLTTDQSSSSNTKSIRSCEHFYSEGVCVAVPWCGTTALPKASSSLCTNHETASINRSSNVNLSNLFASKSSAILPEDMLPIYTKDHCEGHNNNVAHFPTWGLVIVTANSYGKITTFHNYGLPTRV</sequence>
<dbReference type="SMART" id="SM00320">
    <property type="entry name" value="WD40"/>
    <property type="match status" value="6"/>
</dbReference>
<dbReference type="KEGG" id="cqi:110682022"/>
<dbReference type="GeneID" id="110682022"/>
<dbReference type="Gramene" id="AUR62003611-RA">
    <property type="protein sequence ID" value="AUR62003611-RA:cds"/>
    <property type="gene ID" value="AUR62003611"/>
</dbReference>
<evidence type="ECO:0000313" key="5">
    <source>
        <dbReference type="Proteomes" id="UP000596660"/>
    </source>
</evidence>
<dbReference type="PROSITE" id="PS50294">
    <property type="entry name" value="WD_REPEATS_REGION"/>
    <property type="match status" value="3"/>
</dbReference>
<dbReference type="Gene3D" id="2.130.10.10">
    <property type="entry name" value="YVTN repeat-like/Quinoprotein amine dehydrogenase"/>
    <property type="match status" value="2"/>
</dbReference>
<dbReference type="PRINTS" id="PR00320">
    <property type="entry name" value="GPROTEINBRPT"/>
</dbReference>
<dbReference type="PANTHER" id="PTHR14221:SF31">
    <property type="entry name" value="TRANSDUCIN_WD40 REPEAT-LIKE SUPERFAMILY PROTEIN"/>
    <property type="match status" value="1"/>
</dbReference>
<dbReference type="AlphaFoldDB" id="A0A803KX53"/>
<accession>A0A803KX53</accession>
<feature type="repeat" description="WD" evidence="3">
    <location>
        <begin position="272"/>
        <end position="312"/>
    </location>
</feature>
<dbReference type="PANTHER" id="PTHR14221">
    <property type="entry name" value="WD REPEAT DOMAIN 44"/>
    <property type="match status" value="1"/>
</dbReference>
<gene>
    <name evidence="4" type="primary">LOC110682022</name>
</gene>
<dbReference type="RefSeq" id="XP_021713919.1">
    <property type="nucleotide sequence ID" value="XM_021858227.1"/>
</dbReference>
<dbReference type="Proteomes" id="UP000596660">
    <property type="component" value="Unplaced"/>
</dbReference>
<dbReference type="SUPFAM" id="SSF50978">
    <property type="entry name" value="WD40 repeat-like"/>
    <property type="match status" value="1"/>
</dbReference>
<name>A0A803KX53_CHEQI</name>
<dbReference type="OMA" id="KINGHKG"/>
<dbReference type="EnsemblPlants" id="AUR62003611-RA">
    <property type="protein sequence ID" value="AUR62003611-RA:cds"/>
    <property type="gene ID" value="AUR62003611"/>
</dbReference>
<evidence type="ECO:0000313" key="4">
    <source>
        <dbReference type="EnsemblPlants" id="AUR62003611-RA:cds"/>
    </source>
</evidence>
<dbReference type="InterPro" id="IPR001680">
    <property type="entry name" value="WD40_rpt"/>
</dbReference>
<dbReference type="Pfam" id="PF00400">
    <property type="entry name" value="WD40"/>
    <property type="match status" value="4"/>
</dbReference>
<evidence type="ECO:0000256" key="2">
    <source>
        <dbReference type="ARBA" id="ARBA00022737"/>
    </source>
</evidence>
<evidence type="ECO:0000256" key="1">
    <source>
        <dbReference type="ARBA" id="ARBA00022574"/>
    </source>
</evidence>
<reference evidence="4" key="2">
    <citation type="submission" date="2021-03" db="UniProtKB">
        <authorList>
            <consortium name="EnsemblPlants"/>
        </authorList>
    </citation>
    <scope>IDENTIFICATION</scope>
</reference>
<feature type="repeat" description="WD" evidence="3">
    <location>
        <begin position="194"/>
        <end position="225"/>
    </location>
</feature>
<dbReference type="InterPro" id="IPR040324">
    <property type="entry name" value="WDR44/Dgr2"/>
</dbReference>
<organism evidence="4 5">
    <name type="scientific">Chenopodium quinoa</name>
    <name type="common">Quinoa</name>
    <dbReference type="NCBI Taxonomy" id="63459"/>
    <lineage>
        <taxon>Eukaryota</taxon>
        <taxon>Viridiplantae</taxon>
        <taxon>Streptophyta</taxon>
        <taxon>Embryophyta</taxon>
        <taxon>Tracheophyta</taxon>
        <taxon>Spermatophyta</taxon>
        <taxon>Magnoliopsida</taxon>
        <taxon>eudicotyledons</taxon>
        <taxon>Gunneridae</taxon>
        <taxon>Pentapetalae</taxon>
        <taxon>Caryophyllales</taxon>
        <taxon>Chenopodiaceae</taxon>
        <taxon>Chenopodioideae</taxon>
        <taxon>Atripliceae</taxon>
        <taxon>Chenopodium</taxon>
    </lineage>
</organism>
<proteinExistence type="predicted"/>
<keyword evidence="2" id="KW-0677">Repeat</keyword>
<feature type="repeat" description="WD" evidence="3">
    <location>
        <begin position="312"/>
        <end position="344"/>
    </location>
</feature>
<dbReference type="InterPro" id="IPR036322">
    <property type="entry name" value="WD40_repeat_dom_sf"/>
</dbReference>
<keyword evidence="1 3" id="KW-0853">WD repeat</keyword>
<dbReference type="InterPro" id="IPR020472">
    <property type="entry name" value="WD40_PAC1"/>
</dbReference>
<dbReference type="InterPro" id="IPR015943">
    <property type="entry name" value="WD40/YVTN_repeat-like_dom_sf"/>
</dbReference>